<proteinExistence type="predicted"/>
<dbReference type="AlphaFoldDB" id="A0A963YTB1"/>
<evidence type="ECO:0000313" key="2">
    <source>
        <dbReference type="Proteomes" id="UP000708298"/>
    </source>
</evidence>
<protein>
    <submittedName>
        <fullName evidence="1">Uncharacterized protein</fullName>
    </submittedName>
</protein>
<keyword evidence="2" id="KW-1185">Reference proteome</keyword>
<dbReference type="Proteomes" id="UP000708298">
    <property type="component" value="Unassembled WGS sequence"/>
</dbReference>
<comment type="caution">
    <text evidence="1">The sequence shown here is derived from an EMBL/GenBank/DDBJ whole genome shotgun (WGS) entry which is preliminary data.</text>
</comment>
<gene>
    <name evidence="1" type="ORF">ASILVAE211_15730</name>
</gene>
<accession>A0A963YTB1</accession>
<reference evidence="1" key="2">
    <citation type="submission" date="2021-01" db="EMBL/GenBank/DDBJ databases">
        <authorList>
            <person name="Mieszkin S."/>
            <person name="Pouder E."/>
            <person name="Alain K."/>
        </authorList>
    </citation>
    <scope>NUCLEOTIDE SEQUENCE</scope>
    <source>
        <strain evidence="1">HW T2.11</strain>
    </source>
</reference>
<dbReference type="RefSeq" id="WP_227322302.1">
    <property type="nucleotide sequence ID" value="NZ_JAESVB010000007.1"/>
</dbReference>
<dbReference type="EMBL" id="JAESVB010000007">
    <property type="protein sequence ID" value="MCB8876643.1"/>
    <property type="molecule type" value="Genomic_DNA"/>
</dbReference>
<sequence>MRISNPKILASAITLAPEDAEASMLGRRRELAALIQAALKVGSDLPSREAGRRAFAEFMKLVPGVQPANAVAVAASGQVMFTGAKRKKLRSAIV</sequence>
<name>A0A963YTB1_9PROT</name>
<organism evidence="1 2">
    <name type="scientific">Acidisoma silvae</name>
    <dbReference type="NCBI Taxonomy" id="2802396"/>
    <lineage>
        <taxon>Bacteria</taxon>
        <taxon>Pseudomonadati</taxon>
        <taxon>Pseudomonadota</taxon>
        <taxon>Alphaproteobacteria</taxon>
        <taxon>Acetobacterales</taxon>
        <taxon>Acidocellaceae</taxon>
        <taxon>Acidisoma</taxon>
    </lineage>
</organism>
<reference evidence="1" key="1">
    <citation type="journal article" date="2021" name="Microorganisms">
        <title>Acidisoma silvae sp. nov. and Acidisomacellulosilytica sp. nov., Two Acidophilic Bacteria Isolated from Decaying Wood, Hydrolyzing Cellulose and Producing Poly-3-hydroxybutyrate.</title>
        <authorList>
            <person name="Mieszkin S."/>
            <person name="Pouder E."/>
            <person name="Uroz S."/>
            <person name="Simon-Colin C."/>
            <person name="Alain K."/>
        </authorList>
    </citation>
    <scope>NUCLEOTIDE SEQUENCE</scope>
    <source>
        <strain evidence="1">HW T2.11</strain>
    </source>
</reference>
<evidence type="ECO:0000313" key="1">
    <source>
        <dbReference type="EMBL" id="MCB8876643.1"/>
    </source>
</evidence>